<protein>
    <submittedName>
        <fullName evidence="16">Neur_chan_LBD domain-containing protein</fullName>
    </submittedName>
</protein>
<evidence type="ECO:0000313" key="16">
    <source>
        <dbReference type="WBParaSite" id="BPAG_0001433501-mRNA-1"/>
    </source>
</evidence>
<comment type="similarity">
    <text evidence="12">Belongs to the ligand-gated ion channel (TC 1.A.9) family.</text>
</comment>
<keyword evidence="6" id="KW-0472">Membrane</keyword>
<dbReference type="PROSITE" id="PS00236">
    <property type="entry name" value="NEUROTR_ION_CHANNEL"/>
    <property type="match status" value="1"/>
</dbReference>
<evidence type="ECO:0000259" key="13">
    <source>
        <dbReference type="Pfam" id="PF02931"/>
    </source>
</evidence>
<dbReference type="InterPro" id="IPR002394">
    <property type="entry name" value="Nicotinic_acetylcholine_rcpt"/>
</dbReference>
<dbReference type="GO" id="GO:0004888">
    <property type="term" value="F:transmembrane signaling receptor activity"/>
    <property type="evidence" value="ECO:0007669"/>
    <property type="project" value="InterPro"/>
</dbReference>
<keyword evidence="15" id="KW-1185">Reference proteome</keyword>
<feature type="domain" description="Neurotransmitter-gated ion-channel ligand-binding" evidence="13">
    <location>
        <begin position="24"/>
        <end position="232"/>
    </location>
</feature>
<dbReference type="EMBL" id="UZAD01013580">
    <property type="protein sequence ID" value="VDN95448.1"/>
    <property type="molecule type" value="Genomic_DNA"/>
</dbReference>
<gene>
    <name evidence="14" type="ORF">BPAG_LOCUS14263</name>
</gene>
<dbReference type="WBParaSite" id="BPAG_0001433501-mRNA-1">
    <property type="protein sequence ID" value="BPAG_0001433501-mRNA-1"/>
    <property type="gene ID" value="BPAG_0001433501"/>
</dbReference>
<name>A0A0N4TZ65_BRUPA</name>
<keyword evidence="12" id="KW-0732">Signal</keyword>
<evidence type="ECO:0000256" key="3">
    <source>
        <dbReference type="ARBA" id="ARBA00022692"/>
    </source>
</evidence>
<evidence type="ECO:0000313" key="14">
    <source>
        <dbReference type="EMBL" id="VDN95448.1"/>
    </source>
</evidence>
<reference evidence="16" key="1">
    <citation type="submission" date="2017-02" db="UniProtKB">
        <authorList>
            <consortium name="WormBaseParasite"/>
        </authorList>
    </citation>
    <scope>IDENTIFICATION</scope>
</reference>
<keyword evidence="2" id="KW-1003">Cell membrane</keyword>
<dbReference type="STRING" id="6280.A0A0N4TZ65"/>
<dbReference type="InterPro" id="IPR036734">
    <property type="entry name" value="Neur_chan_lig-bd_sf"/>
</dbReference>
<dbReference type="PRINTS" id="PR00254">
    <property type="entry name" value="NICOTINICR"/>
</dbReference>
<evidence type="ECO:0000256" key="2">
    <source>
        <dbReference type="ARBA" id="ARBA00022475"/>
    </source>
</evidence>
<dbReference type="PANTHER" id="PTHR18945">
    <property type="entry name" value="NEUROTRANSMITTER GATED ION CHANNEL"/>
    <property type="match status" value="1"/>
</dbReference>
<dbReference type="FunFam" id="2.70.170.10:FF:000013">
    <property type="entry name" value="Acetylcholine receptor subunit alpha"/>
    <property type="match status" value="1"/>
</dbReference>
<dbReference type="InterPro" id="IPR018000">
    <property type="entry name" value="Neurotransmitter_ion_chnl_CS"/>
</dbReference>
<dbReference type="Pfam" id="PF02931">
    <property type="entry name" value="Neur_chan_LBD"/>
    <property type="match status" value="1"/>
</dbReference>
<dbReference type="InterPro" id="IPR006201">
    <property type="entry name" value="Neur_channel"/>
</dbReference>
<dbReference type="PRINTS" id="PR00252">
    <property type="entry name" value="NRIONCHANNEL"/>
</dbReference>
<keyword evidence="4" id="KW-0770">Synapse</keyword>
<evidence type="ECO:0000256" key="7">
    <source>
        <dbReference type="ARBA" id="ARBA00023170"/>
    </source>
</evidence>
<dbReference type="AlphaFoldDB" id="A0A0N4TZ65"/>
<dbReference type="SUPFAM" id="SSF63712">
    <property type="entry name" value="Nicotinic receptor ligand binding domain-like"/>
    <property type="match status" value="1"/>
</dbReference>
<feature type="signal peptide" evidence="12">
    <location>
        <begin position="1"/>
        <end position="19"/>
    </location>
</feature>
<dbReference type="GO" id="GO:0022848">
    <property type="term" value="F:acetylcholine-gated monoatomic cation-selective channel activity"/>
    <property type="evidence" value="ECO:0007669"/>
    <property type="project" value="InterPro"/>
</dbReference>
<evidence type="ECO:0000256" key="5">
    <source>
        <dbReference type="ARBA" id="ARBA00023065"/>
    </source>
</evidence>
<evidence type="ECO:0000256" key="9">
    <source>
        <dbReference type="ARBA" id="ARBA00023286"/>
    </source>
</evidence>
<feature type="chain" id="PRO_5043073167" evidence="12">
    <location>
        <begin position="20"/>
        <end position="239"/>
    </location>
</feature>
<dbReference type="Proteomes" id="UP000278627">
    <property type="component" value="Unassembled WGS sequence"/>
</dbReference>
<keyword evidence="10 12" id="KW-0407">Ion channel</keyword>
<evidence type="ECO:0000256" key="10">
    <source>
        <dbReference type="ARBA" id="ARBA00023303"/>
    </source>
</evidence>
<organism evidence="16">
    <name type="scientific">Brugia pahangi</name>
    <name type="common">Filarial nematode worm</name>
    <dbReference type="NCBI Taxonomy" id="6280"/>
    <lineage>
        <taxon>Eukaryota</taxon>
        <taxon>Metazoa</taxon>
        <taxon>Ecdysozoa</taxon>
        <taxon>Nematoda</taxon>
        <taxon>Chromadorea</taxon>
        <taxon>Rhabditida</taxon>
        <taxon>Spirurina</taxon>
        <taxon>Spiruromorpha</taxon>
        <taxon>Filarioidea</taxon>
        <taxon>Onchocercidae</taxon>
        <taxon>Brugia</taxon>
    </lineage>
</organism>
<reference evidence="14 15" key="2">
    <citation type="submission" date="2018-11" db="EMBL/GenBank/DDBJ databases">
        <authorList>
            <consortium name="Pathogen Informatics"/>
        </authorList>
    </citation>
    <scope>NUCLEOTIDE SEQUENCE [LARGE SCALE GENOMIC DNA]</scope>
</reference>
<sequence length="239" mass="27780">MINFNFNLLHICLLSIVYCTEDANRLFEDLLVNYNKLVRPVGNKTDALIVRFKLKLSQLLDVHEKNQIMTTNVWLQHTWTDVKLKWNPEEYGGVNALYVPSDMIWIPDIVLYNNADGNYQVSFLTKAKLSPNGTVEWSPPAIYKSMCQINVEWFPFDEQTCEMKFGSWTYSGLEVDLKHKDSNIERKVDEIAFGINGEYIETVWIVDQGIDLSDYYPSVEWDILGVTGKRHEIRSFPLL</sequence>
<keyword evidence="1 12" id="KW-0813">Transport</keyword>
<dbReference type="Gene3D" id="2.70.170.10">
    <property type="entry name" value="Neurotransmitter-gated ion-channel ligand-binding domain"/>
    <property type="match status" value="1"/>
</dbReference>
<proteinExistence type="inferred from homology"/>
<evidence type="ECO:0000256" key="8">
    <source>
        <dbReference type="ARBA" id="ARBA00023257"/>
    </source>
</evidence>
<keyword evidence="7" id="KW-0675">Receptor</keyword>
<dbReference type="GO" id="GO:0045211">
    <property type="term" value="C:postsynaptic membrane"/>
    <property type="evidence" value="ECO:0007669"/>
    <property type="project" value="UniProtKB-SubCell"/>
</dbReference>
<keyword evidence="5 12" id="KW-0406">Ion transport</keyword>
<keyword evidence="9" id="KW-1071">Ligand-gated ion channel</keyword>
<keyword evidence="3" id="KW-0812">Transmembrane</keyword>
<evidence type="ECO:0000256" key="4">
    <source>
        <dbReference type="ARBA" id="ARBA00023018"/>
    </source>
</evidence>
<evidence type="ECO:0000256" key="12">
    <source>
        <dbReference type="RuleBase" id="RU000687"/>
    </source>
</evidence>
<comment type="subcellular location">
    <subcellularLocation>
        <location evidence="11">Postsynaptic cell membrane</location>
        <topology evidence="11">Multi-pass membrane protein</topology>
    </subcellularLocation>
</comment>
<keyword evidence="8" id="KW-0628">Postsynaptic cell membrane</keyword>
<evidence type="ECO:0000313" key="15">
    <source>
        <dbReference type="Proteomes" id="UP000278627"/>
    </source>
</evidence>
<accession>A0A0N4TZ65</accession>
<dbReference type="InterPro" id="IPR006202">
    <property type="entry name" value="Neur_chan_lig-bd"/>
</dbReference>
<evidence type="ECO:0000256" key="6">
    <source>
        <dbReference type="ARBA" id="ARBA00023136"/>
    </source>
</evidence>
<evidence type="ECO:0000256" key="1">
    <source>
        <dbReference type="ARBA" id="ARBA00022448"/>
    </source>
</evidence>
<evidence type="ECO:0000256" key="11">
    <source>
        <dbReference type="ARBA" id="ARBA00034104"/>
    </source>
</evidence>